<dbReference type="InterPro" id="IPR041412">
    <property type="entry name" value="Xrn1_helical"/>
</dbReference>
<evidence type="ECO:0000313" key="14">
    <source>
        <dbReference type="WBParaSite" id="TCLT_0000760901-mRNA-1"/>
    </source>
</evidence>
<dbReference type="GO" id="GO:0005737">
    <property type="term" value="C:cytoplasm"/>
    <property type="evidence" value="ECO:0007669"/>
    <property type="project" value="UniProtKB-SubCell"/>
</dbReference>
<reference evidence="12 13" key="2">
    <citation type="submission" date="2018-11" db="EMBL/GenBank/DDBJ databases">
        <authorList>
            <consortium name="Pathogen Informatics"/>
        </authorList>
    </citation>
    <scope>NUCLEOTIDE SEQUENCE [LARGE SCALE GENOMIC DNA]</scope>
</reference>
<dbReference type="GO" id="GO:0004534">
    <property type="term" value="F:5'-3' RNA exonuclease activity"/>
    <property type="evidence" value="ECO:0007669"/>
    <property type="project" value="TreeGrafter"/>
</dbReference>
<evidence type="ECO:0000256" key="2">
    <source>
        <dbReference type="ARBA" id="ARBA00022801"/>
    </source>
</evidence>
<feature type="domain" description="5'-3' exoribonuclease 1 SH3-like" evidence="9">
    <location>
        <begin position="1074"/>
        <end position="1141"/>
    </location>
</feature>
<dbReference type="EMBL" id="UYYF01004526">
    <property type="protein sequence ID" value="VDN05070.1"/>
    <property type="molecule type" value="Genomic_DNA"/>
</dbReference>
<dbReference type="InterPro" id="IPR016494">
    <property type="entry name" value="5_3_exoribonuclease_1"/>
</dbReference>
<evidence type="ECO:0000256" key="1">
    <source>
        <dbReference type="ARBA" id="ARBA00022722"/>
    </source>
</evidence>
<evidence type="ECO:0000313" key="12">
    <source>
        <dbReference type="EMBL" id="VDN05070.1"/>
    </source>
</evidence>
<dbReference type="Gene3D" id="1.25.40.1050">
    <property type="match status" value="1"/>
</dbReference>
<dbReference type="InterPro" id="IPR040992">
    <property type="entry name" value="XRN1_D1"/>
</dbReference>
<feature type="domain" description="5'-3' exoribonuclease 1 D1" evidence="10">
    <location>
        <begin position="689"/>
        <end position="783"/>
    </location>
</feature>
<dbReference type="FunFam" id="3.40.50.12390:FF:000002">
    <property type="entry name" value="5'-3' exoribonuclease 1"/>
    <property type="match status" value="1"/>
</dbReference>
<dbReference type="Gene3D" id="3.40.50.12390">
    <property type="match status" value="2"/>
</dbReference>
<dbReference type="Gene3D" id="2.170.260.40">
    <property type="match status" value="1"/>
</dbReference>
<organism evidence="14">
    <name type="scientific">Thelazia callipaeda</name>
    <name type="common">Oriental eyeworm</name>
    <name type="synonym">Parasitic nematode</name>
    <dbReference type="NCBI Taxonomy" id="103827"/>
    <lineage>
        <taxon>Eukaryota</taxon>
        <taxon>Metazoa</taxon>
        <taxon>Ecdysozoa</taxon>
        <taxon>Nematoda</taxon>
        <taxon>Chromadorea</taxon>
        <taxon>Rhabditida</taxon>
        <taxon>Spirurina</taxon>
        <taxon>Spiruromorpha</taxon>
        <taxon>Thelazioidea</taxon>
        <taxon>Thelaziidae</taxon>
        <taxon>Thelazia</taxon>
    </lineage>
</organism>
<dbReference type="EC" id="3.1.13.-" evidence="5"/>
<reference evidence="14" key="1">
    <citation type="submission" date="2017-02" db="UniProtKB">
        <authorList>
            <consortium name="WormBaseParasite"/>
        </authorList>
    </citation>
    <scope>IDENTIFICATION</scope>
</reference>
<dbReference type="Pfam" id="PF18332">
    <property type="entry name" value="XRN1_D1"/>
    <property type="match status" value="1"/>
</dbReference>
<dbReference type="Proteomes" id="UP000276776">
    <property type="component" value="Unassembled WGS sequence"/>
</dbReference>
<evidence type="ECO:0000259" key="11">
    <source>
        <dbReference type="Pfam" id="PF18334"/>
    </source>
</evidence>
<comment type="similarity">
    <text evidence="4 5">Belongs to the 5'-3' exonuclease family.</text>
</comment>
<dbReference type="PIRSF" id="PIRSF006743">
    <property type="entry name" value="Exonuclease_Xnr1"/>
    <property type="match status" value="1"/>
</dbReference>
<dbReference type="InterPro" id="IPR041385">
    <property type="entry name" value="SH3_12"/>
</dbReference>
<evidence type="ECO:0000256" key="6">
    <source>
        <dbReference type="SAM" id="MobiDB-lite"/>
    </source>
</evidence>
<dbReference type="Pfam" id="PF18334">
    <property type="entry name" value="XRN1_D2_D3"/>
    <property type="match status" value="1"/>
</dbReference>
<feature type="domain" description="Exoribonuclease Xrn1 D2/D3" evidence="11">
    <location>
        <begin position="866"/>
        <end position="1037"/>
    </location>
</feature>
<dbReference type="OMA" id="DIRVFQQ"/>
<dbReference type="Pfam" id="PF18129">
    <property type="entry name" value="SH3_12"/>
    <property type="match status" value="1"/>
</dbReference>
<evidence type="ECO:0000259" key="10">
    <source>
        <dbReference type="Pfam" id="PF18332"/>
    </source>
</evidence>
<evidence type="ECO:0000313" key="13">
    <source>
        <dbReference type="Proteomes" id="UP000276776"/>
    </source>
</evidence>
<evidence type="ECO:0000256" key="3">
    <source>
        <dbReference type="ARBA" id="ARBA00022839"/>
    </source>
</evidence>
<dbReference type="InterPro" id="IPR027073">
    <property type="entry name" value="5_3_exoribonuclease"/>
</dbReference>
<keyword evidence="13" id="KW-1185">Reference proteome</keyword>
<feature type="region of interest" description="Disordered" evidence="6">
    <location>
        <begin position="1255"/>
        <end position="1331"/>
    </location>
</feature>
<dbReference type="InterPro" id="IPR004859">
    <property type="entry name" value="Xrn1_N"/>
</dbReference>
<dbReference type="Pfam" id="PF17846">
    <property type="entry name" value="XRN_M"/>
    <property type="match status" value="1"/>
</dbReference>
<dbReference type="Gene3D" id="2.30.30.750">
    <property type="match status" value="1"/>
</dbReference>
<keyword evidence="3 5" id="KW-0269">Exonuclease</keyword>
<dbReference type="CDD" id="cd18673">
    <property type="entry name" value="PIN_XRN1-2-like"/>
    <property type="match status" value="1"/>
</dbReference>
<evidence type="ECO:0000259" key="7">
    <source>
        <dbReference type="Pfam" id="PF03159"/>
    </source>
</evidence>
<keyword evidence="5" id="KW-0694">RNA-binding</keyword>
<name>A0A0N5D3U0_THECL</name>
<dbReference type="OrthoDB" id="372487at2759"/>
<feature type="domain" description="Xrn1 helical" evidence="8">
    <location>
        <begin position="275"/>
        <end position="647"/>
    </location>
</feature>
<comment type="subcellular location">
    <subcellularLocation>
        <location evidence="5">Cytoplasm</location>
    </subcellularLocation>
</comment>
<dbReference type="GO" id="GO:0003723">
    <property type="term" value="F:RNA binding"/>
    <property type="evidence" value="ECO:0007669"/>
    <property type="project" value="UniProtKB-KW"/>
</dbReference>
<dbReference type="PANTHER" id="PTHR12341:SF7">
    <property type="entry name" value="5'-3' EXORIBONUCLEASE 1"/>
    <property type="match status" value="1"/>
</dbReference>
<dbReference type="Pfam" id="PF03159">
    <property type="entry name" value="XRN_N"/>
    <property type="match status" value="1"/>
</dbReference>
<evidence type="ECO:0000259" key="8">
    <source>
        <dbReference type="Pfam" id="PF17846"/>
    </source>
</evidence>
<dbReference type="GO" id="GO:0000956">
    <property type="term" value="P:nuclear-transcribed mRNA catabolic process"/>
    <property type="evidence" value="ECO:0007669"/>
    <property type="project" value="InterPro"/>
</dbReference>
<dbReference type="PANTHER" id="PTHR12341">
    <property type="entry name" value="5'-&gt;3' EXORIBONUCLEASE"/>
    <property type="match status" value="1"/>
</dbReference>
<evidence type="ECO:0000259" key="9">
    <source>
        <dbReference type="Pfam" id="PF18129"/>
    </source>
</evidence>
<dbReference type="InterPro" id="IPR047008">
    <property type="entry name" value="XRN1_SH3_sf"/>
</dbReference>
<proteinExistence type="inferred from homology"/>
<keyword evidence="5" id="KW-0963">Cytoplasm</keyword>
<gene>
    <name evidence="12" type="ORF">TCLT_LOCUS7598</name>
</gene>
<sequence>MGVPKFYRWLSERYPCLSEVVCDDQIPEFDNLYLDMNGIIHNCSHPDDNDVTFQISEDQIFHDIFHYVDVLFGIIKPKKVFFMAVDGVAPRAKMNQQRARRFMSAKKMLEALKKAKNAGVEIPIEKPFDSNCITPGTMFMDRLHQQLQYFIQLKIATDSCWQGLRVYLSGHDCPGEGEHKIMDFIRYERSRFDYNPDTRHCLYGLDADLIMLGMCTHEPHFALLREEVKFGRRKNRTEKYRCDVDGLRFQLLHLSLLREYVSLEFLSLKDILRFKYDLECVIDDWVLMAFLVGNDFIPHLPHIFIHDNALSLLYHAYSEVLPQLDGYINEAGILNLRRFEVFLKYLAINDKKNFIQHMDNVAYLSSKRRSYALRSSALVQICPDNPSPEDIEDLESCSDVDSEEEMPELVSRKTHKEAFDTDNDFSDSSFYAKFLNSNEALSRDSLSNSLLNDEDYENDCQAVWTPIVNREFKNYKRTYYCDKLKYKNISKEELREQAQGYIRAIQWNLHYYYHGCCSWSWFYPHHYAPYISDIVDFADMEMGFDFGKPFLPFEQLLAVLPASSSDCLPVPFQELMSDPSSPIIDFYPEEFNTDLNGKKNEWEAVVLIPFIEENRLLEAVATKLPFLNSEEQRRNRHGPHLLFTYDQVSSHYLKSSYPSVFPDIGECSVKVEAIGMDQFRIPRNVVVHGMLPGVKLGVVFPGFPVMTHMCHRAELLFADIRVFQQPSKNQSLIINIDSRPDFPEDTSKLALKLIGAEVHVNWPLLQKALVCELWTSGKNEYEKRGICVREPKGIVIVKIAFGSRKFFDGQNMVTEWFYPDVQDTVPVSLGLVVQNTLENWDMALSLKEAYSIGKIVFICTPASRYYGFPGVITRNCLNEKKMLLVSCSITSTSNVCFDYLIENYNKYSLKWYNVFEVSKFLRSSALGRITGFLFATLNKSDNESSKSRLYNQVNIGLQFKLSKRNMSMLDFMRRSPEGYWLYSSNAMQTIQKYKMKYCLFCLKKFLSETLSKDPLESTNTFFVDSRAIKEVEKQIRKLQDIPLKKTFRRLMVKPRVLFMEELSKGDIMPDRNVQFQLLDRVVCVRKLRTAPCGEFGTVIGVHEAEEKSRIEVLFDKPFFGGKAIRGSKNTGAKLPPCALINLTHGMRVRSGMKSNERAKKPGEINREFSSENMHKHFTGEQFGKAVIHGNKRLLHSNDKFASSMKNEKEALHSENNMLGAPISSYSWQSCRSNNQNLSSFPTTFERNTMIRRDTALWNGERRSQNSSSEASMRRNNKTSREKSRLSKDAPSKTSMPFRSYHSSRTEVTIHPGMSSRAAERRERLQNSVKGRWKKEKALAEQRDIAFDKLIRLFDNQRLSTRESDSSSSRSYSSRSYDANLNTDLCAFNSAPGSSHVELGFPVFNEVSTEGKRRNKKSSDSLQRDYRMTESNIASSNVPVWRGKMCW</sequence>
<keyword evidence="2 5" id="KW-0378">Hydrolase</keyword>
<evidence type="ECO:0000256" key="5">
    <source>
        <dbReference type="PIRNR" id="PIRNR006743"/>
    </source>
</evidence>
<dbReference type="STRING" id="103827.A0A0N5D3U0"/>
<feature type="compositionally biased region" description="Polar residues" evidence="6">
    <location>
        <begin position="1291"/>
        <end position="1306"/>
    </location>
</feature>
<feature type="compositionally biased region" description="Basic and acidic residues" evidence="6">
    <location>
        <begin position="1278"/>
        <end position="1290"/>
    </location>
</feature>
<evidence type="ECO:0000256" key="4">
    <source>
        <dbReference type="ARBA" id="ARBA00038299"/>
    </source>
</evidence>
<feature type="domain" description="Xrn1 N-terminal" evidence="7">
    <location>
        <begin position="1"/>
        <end position="227"/>
    </location>
</feature>
<dbReference type="InterPro" id="IPR041106">
    <property type="entry name" value="XRN1_D2_D3"/>
</dbReference>
<dbReference type="GO" id="GO:0016075">
    <property type="term" value="P:rRNA catabolic process"/>
    <property type="evidence" value="ECO:0007669"/>
    <property type="project" value="TreeGrafter"/>
</dbReference>
<dbReference type="WBParaSite" id="TCLT_0000760901-mRNA-1">
    <property type="protein sequence ID" value="TCLT_0000760901-mRNA-1"/>
    <property type="gene ID" value="TCLT_0000760901"/>
</dbReference>
<protein>
    <recommendedName>
        <fullName evidence="5">5'-3' exoribonuclease 1</fullName>
        <ecNumber evidence="5">3.1.13.-</ecNumber>
    </recommendedName>
</protein>
<dbReference type="InterPro" id="IPR047007">
    <property type="entry name" value="XRN1_D1_sf"/>
</dbReference>
<accession>A0A0N5D3U0</accession>
<dbReference type="GO" id="GO:0005634">
    <property type="term" value="C:nucleus"/>
    <property type="evidence" value="ECO:0007669"/>
    <property type="project" value="TreeGrafter"/>
</dbReference>
<keyword evidence="1 5" id="KW-0540">Nuclease</keyword>